<sequence>MTGVFITTLGGLGMFILGMKMMTDGLQMSAGKRIKAILSAVSSNRVVGCLTGAFVTAMVQSSSATTVMLIGFVTAGLMTLQQSVGMILGANVGTTVTAQLIAFKLTKLALPAIAAGVVLKYFTQQKRTRYIGDVILGFGLLFYGMTVMKLGLAPIKSDPTFLAFFTKFDPGSVGGLLLCVVVGATLTIMVQSSSATIGLTMTLASQGLLTFPGAMALVLGENIGTTITAELATIGSNNINAHRAARAHTMFNVIGVTLMLCIFPLFVKLVEAMTLGLGAGPVDQVVGGDVVNIARYIANGHTLFNVINASFFLLVLPWLIKVAILLSPKEEEDVDYYRLPNFGDRLIDTPIAAIVETRSEILRMAQTAQYTFRKTVKRLKDRDYKKLAKWRQVENHLDDMQREIVAYLTRIYQSDVSESEAKEISSLMRMTNNIERVGDSVENIAQAIEDMIEGHLTFTDRAMGDLNQLVDKVAEFMDLIISAMRQRPVNFMNQADSLENAIDAMRERYRDDHIQRLRSCECGIDQGLVYVSLLTNLEKIGDYCFNIAEAVAGKK</sequence>
<dbReference type="InterPro" id="IPR004633">
    <property type="entry name" value="NaPi_cotrn-rel/YqeW-like"/>
</dbReference>
<dbReference type="GO" id="GO:0044341">
    <property type="term" value="P:sodium-dependent phosphate transport"/>
    <property type="evidence" value="ECO:0007669"/>
    <property type="project" value="InterPro"/>
</dbReference>
<keyword evidence="4 6" id="KW-1133">Transmembrane helix</keyword>
<dbReference type="Gene3D" id="1.20.58.220">
    <property type="entry name" value="Phosphate transport system protein phou homolog 2, domain 2"/>
    <property type="match status" value="1"/>
</dbReference>
<evidence type="ECO:0000256" key="6">
    <source>
        <dbReference type="SAM" id="Phobius"/>
    </source>
</evidence>
<name>A0A5K7YMS1_9BACT</name>
<feature type="transmembrane region" description="Helical" evidence="6">
    <location>
        <begin position="249"/>
        <end position="267"/>
    </location>
</feature>
<dbReference type="SUPFAM" id="SSF109755">
    <property type="entry name" value="PhoU-like"/>
    <property type="match status" value="1"/>
</dbReference>
<keyword evidence="3 6" id="KW-0812">Transmembrane</keyword>
<reference evidence="8 9" key="1">
    <citation type="submission" date="2019-11" db="EMBL/GenBank/DDBJ databases">
        <title>Comparative genomics of hydrocarbon-degrading Desulfosarcina strains.</title>
        <authorList>
            <person name="Watanabe M."/>
            <person name="Kojima H."/>
            <person name="Fukui M."/>
        </authorList>
    </citation>
    <scope>NUCLEOTIDE SEQUENCE [LARGE SCALE GENOMIC DNA]</scope>
    <source>
        <strain evidence="8 9">PL12</strain>
    </source>
</reference>
<keyword evidence="5 6" id="KW-0472">Membrane</keyword>
<evidence type="ECO:0000259" key="7">
    <source>
        <dbReference type="Pfam" id="PF01895"/>
    </source>
</evidence>
<dbReference type="EMBL" id="AP021874">
    <property type="protein sequence ID" value="BBO69169.1"/>
    <property type="molecule type" value="Genomic_DNA"/>
</dbReference>
<dbReference type="Proteomes" id="UP000427906">
    <property type="component" value="Chromosome"/>
</dbReference>
<feature type="transmembrane region" description="Helical" evidence="6">
    <location>
        <begin position="172"/>
        <end position="190"/>
    </location>
</feature>
<proteinExistence type="predicted"/>
<dbReference type="InterPro" id="IPR038078">
    <property type="entry name" value="PhoU-like_sf"/>
</dbReference>
<dbReference type="InterPro" id="IPR026022">
    <property type="entry name" value="PhoU_dom"/>
</dbReference>
<feature type="domain" description="PhoU" evidence="7">
    <location>
        <begin position="361"/>
        <end position="447"/>
    </location>
</feature>
<evidence type="ECO:0000256" key="1">
    <source>
        <dbReference type="ARBA" id="ARBA00004651"/>
    </source>
</evidence>
<dbReference type="PANTHER" id="PTHR10010:SF46">
    <property type="entry name" value="SODIUM-DEPENDENT PHOSPHATE TRANSPORT PROTEIN 2B"/>
    <property type="match status" value="1"/>
</dbReference>
<dbReference type="GO" id="GO:0005886">
    <property type="term" value="C:plasma membrane"/>
    <property type="evidence" value="ECO:0007669"/>
    <property type="project" value="UniProtKB-SubCell"/>
</dbReference>
<gene>
    <name evidence="8" type="ORF">DSCA_30990</name>
</gene>
<feature type="transmembrane region" description="Helical" evidence="6">
    <location>
        <begin position="100"/>
        <end position="122"/>
    </location>
</feature>
<dbReference type="RefSeq" id="WP_155317245.1">
    <property type="nucleotide sequence ID" value="NZ_AP021874.1"/>
</dbReference>
<dbReference type="Pfam" id="PF01895">
    <property type="entry name" value="PhoU"/>
    <property type="match status" value="2"/>
</dbReference>
<comment type="subcellular location">
    <subcellularLocation>
        <location evidence="1">Cell membrane</location>
        <topology evidence="1">Multi-pass membrane protein</topology>
    </subcellularLocation>
</comment>
<dbReference type="NCBIfam" id="TIGR00704">
    <property type="entry name" value="NaPi_cotrn_rel"/>
    <property type="match status" value="1"/>
</dbReference>
<evidence type="ECO:0000256" key="3">
    <source>
        <dbReference type="ARBA" id="ARBA00022692"/>
    </source>
</evidence>
<feature type="transmembrane region" description="Helical" evidence="6">
    <location>
        <begin position="47"/>
        <end position="80"/>
    </location>
</feature>
<feature type="transmembrane region" description="Helical" evidence="6">
    <location>
        <begin position="302"/>
        <end position="320"/>
    </location>
</feature>
<evidence type="ECO:0000256" key="2">
    <source>
        <dbReference type="ARBA" id="ARBA00022475"/>
    </source>
</evidence>
<dbReference type="KEGG" id="dalk:DSCA_30990"/>
<protein>
    <submittedName>
        <fullName evidence="8">Na/Pi cotransporter</fullName>
    </submittedName>
</protein>
<dbReference type="InterPro" id="IPR003841">
    <property type="entry name" value="Na/Pi_transpt"/>
</dbReference>
<feature type="domain" description="PhoU" evidence="7">
    <location>
        <begin position="467"/>
        <end position="551"/>
    </location>
</feature>
<dbReference type="OrthoDB" id="9763003at2"/>
<keyword evidence="2" id="KW-1003">Cell membrane</keyword>
<dbReference type="Pfam" id="PF02690">
    <property type="entry name" value="Na_Pi_cotrans"/>
    <property type="match status" value="2"/>
</dbReference>
<evidence type="ECO:0000256" key="4">
    <source>
        <dbReference type="ARBA" id="ARBA00022989"/>
    </source>
</evidence>
<evidence type="ECO:0000313" key="9">
    <source>
        <dbReference type="Proteomes" id="UP000427906"/>
    </source>
</evidence>
<organism evidence="8 9">
    <name type="scientific">Desulfosarcina alkanivorans</name>
    <dbReference type="NCBI Taxonomy" id="571177"/>
    <lineage>
        <taxon>Bacteria</taxon>
        <taxon>Pseudomonadati</taxon>
        <taxon>Thermodesulfobacteriota</taxon>
        <taxon>Desulfobacteria</taxon>
        <taxon>Desulfobacterales</taxon>
        <taxon>Desulfosarcinaceae</taxon>
        <taxon>Desulfosarcina</taxon>
    </lineage>
</organism>
<dbReference type="AlphaFoldDB" id="A0A5K7YMS1"/>
<accession>A0A5K7YMS1</accession>
<keyword evidence="9" id="KW-1185">Reference proteome</keyword>
<evidence type="ECO:0000313" key="8">
    <source>
        <dbReference type="EMBL" id="BBO69169.1"/>
    </source>
</evidence>
<dbReference type="NCBIfam" id="NF037997">
    <property type="entry name" value="Na_Pi_symport"/>
    <property type="match status" value="1"/>
</dbReference>
<dbReference type="GO" id="GO:0005436">
    <property type="term" value="F:sodium:phosphate symporter activity"/>
    <property type="evidence" value="ECO:0007669"/>
    <property type="project" value="InterPro"/>
</dbReference>
<feature type="transmembrane region" description="Helical" evidence="6">
    <location>
        <begin position="134"/>
        <end position="152"/>
    </location>
</feature>
<feature type="transmembrane region" description="Helical" evidence="6">
    <location>
        <begin position="6"/>
        <end position="26"/>
    </location>
</feature>
<evidence type="ECO:0000256" key="5">
    <source>
        <dbReference type="ARBA" id="ARBA00023136"/>
    </source>
</evidence>
<dbReference type="PANTHER" id="PTHR10010">
    <property type="entry name" value="SOLUTE CARRIER FAMILY 34 SODIUM PHOSPHATE , MEMBER 2-RELATED"/>
    <property type="match status" value="1"/>
</dbReference>